<sequence length="467" mass="52830">MALSDDWNSVTFSADVCDATTLDVGGLLNTIEARRRSIFTKLDKLNVRVTDVTSDGLVASSICRNSQQLHTKAGPDSQRGRVRIISIYARSTIEPLQITSSSMQSLLKEYDVHPEFLKTVLAFGIEPNVADCASSTLNVKWPSETRSCISYLLNYVEENHRNPSKPWSFRRTAVYHDQQADFDFFLLLHPNNTDTFSRRVERLFMPSIPREVNLDAQKLALDPSRLHLLVLSSYVENWRPYITFLADSWEDENDLALGVEPQKAQPQDSFYRVQELRNINDLACFVLASTSGTLDLITRLKDSSESILKNNTELESYSTSVSGSIASCNAFIPRIRNTIDLVGYTLTLHNQLETAKVDEALKLVTEELRDLTKNTVDDSATVKIVTLLSTLYLPGSFIASVYGMNFFVFDTTTRRIVIGHDFWVFILTWLPLTLITGLGFYLMRYPGLFNKPKKRQAHVKAINSEKV</sequence>
<evidence type="ECO:0000256" key="1">
    <source>
        <dbReference type="ARBA" id="ARBA00004141"/>
    </source>
</evidence>
<keyword evidence="3 5" id="KW-1133">Transmembrane helix</keyword>
<gene>
    <name evidence="7" type="ORF">BT63DRAFT_207541</name>
</gene>
<accession>A0A6A6UFL1</accession>
<dbReference type="InterPro" id="IPR058257">
    <property type="entry name" value="CorA-like_dom"/>
</dbReference>
<dbReference type="AlphaFoldDB" id="A0A6A6UFL1"/>
<feature type="domain" description="CorA-like transporter" evidence="6">
    <location>
        <begin position="143"/>
        <end position="253"/>
    </location>
</feature>
<evidence type="ECO:0000313" key="8">
    <source>
        <dbReference type="Proteomes" id="UP000799302"/>
    </source>
</evidence>
<feature type="domain" description="CorA-like transporter" evidence="6">
    <location>
        <begin position="30"/>
        <end position="137"/>
    </location>
</feature>
<name>A0A6A6UFL1_9PEZI</name>
<dbReference type="SUPFAM" id="SSF144083">
    <property type="entry name" value="Magnesium transport protein CorA, transmembrane region"/>
    <property type="match status" value="1"/>
</dbReference>
<feature type="transmembrane region" description="Helical" evidence="5">
    <location>
        <begin position="391"/>
        <end position="410"/>
    </location>
</feature>
<dbReference type="EMBL" id="MU004233">
    <property type="protein sequence ID" value="KAF2671065.1"/>
    <property type="molecule type" value="Genomic_DNA"/>
</dbReference>
<dbReference type="Proteomes" id="UP000799302">
    <property type="component" value="Unassembled WGS sequence"/>
</dbReference>
<evidence type="ECO:0000259" key="6">
    <source>
        <dbReference type="Pfam" id="PF26616"/>
    </source>
</evidence>
<keyword evidence="4 5" id="KW-0472">Membrane</keyword>
<evidence type="ECO:0000256" key="2">
    <source>
        <dbReference type="ARBA" id="ARBA00022692"/>
    </source>
</evidence>
<protein>
    <recommendedName>
        <fullName evidence="6">CorA-like transporter domain-containing protein</fullName>
    </recommendedName>
</protein>
<evidence type="ECO:0000256" key="4">
    <source>
        <dbReference type="ARBA" id="ARBA00023136"/>
    </source>
</evidence>
<proteinExistence type="predicted"/>
<keyword evidence="2 5" id="KW-0812">Transmembrane</keyword>
<dbReference type="InterPro" id="IPR045863">
    <property type="entry name" value="CorA_TM1_TM2"/>
</dbReference>
<evidence type="ECO:0000313" key="7">
    <source>
        <dbReference type="EMBL" id="KAF2671065.1"/>
    </source>
</evidence>
<dbReference type="OrthoDB" id="5396681at2759"/>
<comment type="subcellular location">
    <subcellularLocation>
        <location evidence="1">Membrane</location>
        <topology evidence="1">Multi-pass membrane protein</topology>
    </subcellularLocation>
</comment>
<dbReference type="GO" id="GO:0016020">
    <property type="term" value="C:membrane"/>
    <property type="evidence" value="ECO:0007669"/>
    <property type="project" value="UniProtKB-SubCell"/>
</dbReference>
<evidence type="ECO:0000256" key="3">
    <source>
        <dbReference type="ARBA" id="ARBA00022989"/>
    </source>
</evidence>
<organism evidence="7 8">
    <name type="scientific">Microthyrium microscopicum</name>
    <dbReference type="NCBI Taxonomy" id="703497"/>
    <lineage>
        <taxon>Eukaryota</taxon>
        <taxon>Fungi</taxon>
        <taxon>Dikarya</taxon>
        <taxon>Ascomycota</taxon>
        <taxon>Pezizomycotina</taxon>
        <taxon>Dothideomycetes</taxon>
        <taxon>Dothideomycetes incertae sedis</taxon>
        <taxon>Microthyriales</taxon>
        <taxon>Microthyriaceae</taxon>
        <taxon>Microthyrium</taxon>
    </lineage>
</organism>
<dbReference type="Pfam" id="PF26616">
    <property type="entry name" value="CorA-like"/>
    <property type="match status" value="2"/>
</dbReference>
<reference evidence="7" key="1">
    <citation type="journal article" date="2020" name="Stud. Mycol.">
        <title>101 Dothideomycetes genomes: a test case for predicting lifestyles and emergence of pathogens.</title>
        <authorList>
            <person name="Haridas S."/>
            <person name="Albert R."/>
            <person name="Binder M."/>
            <person name="Bloem J."/>
            <person name="Labutti K."/>
            <person name="Salamov A."/>
            <person name="Andreopoulos B."/>
            <person name="Baker S."/>
            <person name="Barry K."/>
            <person name="Bills G."/>
            <person name="Bluhm B."/>
            <person name="Cannon C."/>
            <person name="Castanera R."/>
            <person name="Culley D."/>
            <person name="Daum C."/>
            <person name="Ezra D."/>
            <person name="Gonzalez J."/>
            <person name="Henrissat B."/>
            <person name="Kuo A."/>
            <person name="Liang C."/>
            <person name="Lipzen A."/>
            <person name="Lutzoni F."/>
            <person name="Magnuson J."/>
            <person name="Mondo S."/>
            <person name="Nolan M."/>
            <person name="Ohm R."/>
            <person name="Pangilinan J."/>
            <person name="Park H.-J."/>
            <person name="Ramirez L."/>
            <person name="Alfaro M."/>
            <person name="Sun H."/>
            <person name="Tritt A."/>
            <person name="Yoshinaga Y."/>
            <person name="Zwiers L.-H."/>
            <person name="Turgeon B."/>
            <person name="Goodwin S."/>
            <person name="Spatafora J."/>
            <person name="Crous P."/>
            <person name="Grigoriev I."/>
        </authorList>
    </citation>
    <scope>NUCLEOTIDE SEQUENCE</scope>
    <source>
        <strain evidence="7">CBS 115976</strain>
    </source>
</reference>
<evidence type="ECO:0000256" key="5">
    <source>
        <dbReference type="SAM" id="Phobius"/>
    </source>
</evidence>
<feature type="transmembrane region" description="Helical" evidence="5">
    <location>
        <begin position="422"/>
        <end position="443"/>
    </location>
</feature>
<dbReference type="Gene3D" id="1.20.58.340">
    <property type="entry name" value="Magnesium transport protein CorA, transmembrane region"/>
    <property type="match status" value="1"/>
</dbReference>
<keyword evidence="8" id="KW-1185">Reference proteome</keyword>